<evidence type="ECO:0000256" key="4">
    <source>
        <dbReference type="ARBA" id="ARBA00022679"/>
    </source>
</evidence>
<gene>
    <name evidence="9" type="ORF">E1292_38685</name>
</gene>
<dbReference type="InterPro" id="IPR015424">
    <property type="entry name" value="PyrdxlP-dep_Trfase"/>
</dbReference>
<dbReference type="Gene3D" id="3.40.640.10">
    <property type="entry name" value="Type I PLP-dependent aspartate aminotransferase-like (Major domain)"/>
    <property type="match status" value="1"/>
</dbReference>
<keyword evidence="10" id="KW-1185">Reference proteome</keyword>
<organism evidence="9 10">
    <name type="scientific">Nonomuraea deserti</name>
    <dbReference type="NCBI Taxonomy" id="1848322"/>
    <lineage>
        <taxon>Bacteria</taxon>
        <taxon>Bacillati</taxon>
        <taxon>Actinomycetota</taxon>
        <taxon>Actinomycetes</taxon>
        <taxon>Streptosporangiales</taxon>
        <taxon>Streptosporangiaceae</taxon>
        <taxon>Nonomuraea</taxon>
    </lineage>
</organism>
<dbReference type="SUPFAM" id="SSF53383">
    <property type="entry name" value="PLP-dependent transferases"/>
    <property type="match status" value="1"/>
</dbReference>
<sequence>MRRRHRRARRSDSRRRRRRLRRPEGGCGVRAGAGHHPASGRAALQSPIRPGRNPLEHCRVPGDSRGQGAARRARQRSEPVTGRTTSAVAFGASAAARRATDPERDAVLSVPVRPGLVALQKGDPCFATPEHISTAQREAVAQGYTHYPELRGDPELRRTIADQISVGAARTYSTDEVLVTAGATQAVFCALTAFLDPADEVLLFDPAFSLYAPVVRQAGARPVSVGTTPDFRIDPDRLRAAVTGRTKMIVVNNPANPTGVVLSAAEVQSLAEIAVESRLLVLTDEVYDHILFGHRHIRLIDVPELADQVLYVNSFSKTYAMTGWRLGYVAAPRQLLDPIATIHINVMSQVHWPTQRAGIVALTGSQDCVRTMWEGYDLRRTTLLDALARVPGSRVIDPAGAFYAFLRFDPALGLTSAQVTAQLLDDGVAVRSGTEYGRAGEGWLRLTFAADLPDIERGAEIVRTTLERLAREAPTIAGRQR</sequence>
<dbReference type="InterPro" id="IPR004838">
    <property type="entry name" value="NHTrfase_class1_PyrdxlP-BS"/>
</dbReference>
<dbReference type="GO" id="GO:0030170">
    <property type="term" value="F:pyridoxal phosphate binding"/>
    <property type="evidence" value="ECO:0007669"/>
    <property type="project" value="InterPro"/>
</dbReference>
<keyword evidence="4 6" id="KW-0808">Transferase</keyword>
<dbReference type="Gene3D" id="3.90.1150.10">
    <property type="entry name" value="Aspartate Aminotransferase, domain 1"/>
    <property type="match status" value="1"/>
</dbReference>
<keyword evidence="5" id="KW-0663">Pyridoxal phosphate</keyword>
<comment type="caution">
    <text evidence="9">The sequence shown here is derived from an EMBL/GenBank/DDBJ whole genome shotgun (WGS) entry which is preliminary data.</text>
</comment>
<keyword evidence="3 6" id="KW-0032">Aminotransferase</keyword>
<dbReference type="PANTHER" id="PTHR46383:SF1">
    <property type="entry name" value="ASPARTATE AMINOTRANSFERASE"/>
    <property type="match status" value="1"/>
</dbReference>
<evidence type="ECO:0000256" key="5">
    <source>
        <dbReference type="ARBA" id="ARBA00022898"/>
    </source>
</evidence>
<feature type="compositionally biased region" description="Basic residues" evidence="7">
    <location>
        <begin position="1"/>
        <end position="21"/>
    </location>
</feature>
<dbReference type="FunFam" id="3.40.640.10:FF:000033">
    <property type="entry name" value="Aspartate aminotransferase"/>
    <property type="match status" value="1"/>
</dbReference>
<proteinExistence type="inferred from homology"/>
<evidence type="ECO:0000313" key="10">
    <source>
        <dbReference type="Proteomes" id="UP000295258"/>
    </source>
</evidence>
<comment type="similarity">
    <text evidence="2 6">Belongs to the class-I pyridoxal-phosphate-dependent aminotransferase family.</text>
</comment>
<dbReference type="InterPro" id="IPR015422">
    <property type="entry name" value="PyrdxlP-dep_Trfase_small"/>
</dbReference>
<comment type="cofactor">
    <cofactor evidence="1 6">
        <name>pyridoxal 5'-phosphate</name>
        <dbReference type="ChEBI" id="CHEBI:597326"/>
    </cofactor>
</comment>
<evidence type="ECO:0000256" key="2">
    <source>
        <dbReference type="ARBA" id="ARBA00007441"/>
    </source>
</evidence>
<accession>A0A4R4V3Z6</accession>
<dbReference type="PANTHER" id="PTHR46383">
    <property type="entry name" value="ASPARTATE AMINOTRANSFERASE"/>
    <property type="match status" value="1"/>
</dbReference>
<feature type="region of interest" description="Disordered" evidence="7">
    <location>
        <begin position="1"/>
        <end position="84"/>
    </location>
</feature>
<feature type="domain" description="Aminotransferase class I/classII large" evidence="8">
    <location>
        <begin position="116"/>
        <end position="455"/>
    </location>
</feature>
<evidence type="ECO:0000256" key="7">
    <source>
        <dbReference type="SAM" id="MobiDB-lite"/>
    </source>
</evidence>
<evidence type="ECO:0000259" key="8">
    <source>
        <dbReference type="Pfam" id="PF00155"/>
    </source>
</evidence>
<reference evidence="9 10" key="1">
    <citation type="submission" date="2019-03" db="EMBL/GenBank/DDBJ databases">
        <title>Draft genome sequences of novel Actinobacteria.</title>
        <authorList>
            <person name="Sahin N."/>
            <person name="Ay H."/>
            <person name="Saygin H."/>
        </authorList>
    </citation>
    <scope>NUCLEOTIDE SEQUENCE [LARGE SCALE GENOMIC DNA]</scope>
    <source>
        <strain evidence="9 10">KC310</strain>
    </source>
</reference>
<dbReference type="InterPro" id="IPR015421">
    <property type="entry name" value="PyrdxlP-dep_Trfase_major"/>
</dbReference>
<dbReference type="PROSITE" id="PS00105">
    <property type="entry name" value="AA_TRANSFER_CLASS_1"/>
    <property type="match status" value="1"/>
</dbReference>
<dbReference type="AlphaFoldDB" id="A0A4R4V3Z6"/>
<evidence type="ECO:0000256" key="1">
    <source>
        <dbReference type="ARBA" id="ARBA00001933"/>
    </source>
</evidence>
<dbReference type="InterPro" id="IPR050596">
    <property type="entry name" value="AspAT/PAT-like"/>
</dbReference>
<dbReference type="EC" id="2.6.1.-" evidence="6"/>
<protein>
    <recommendedName>
        <fullName evidence="6">Aminotransferase</fullName>
        <ecNumber evidence="6">2.6.1.-</ecNumber>
    </recommendedName>
</protein>
<dbReference type="EMBL" id="SMKO01000166">
    <property type="protein sequence ID" value="TDC96113.1"/>
    <property type="molecule type" value="Genomic_DNA"/>
</dbReference>
<evidence type="ECO:0000256" key="3">
    <source>
        <dbReference type="ARBA" id="ARBA00022576"/>
    </source>
</evidence>
<dbReference type="InterPro" id="IPR004839">
    <property type="entry name" value="Aminotransferase_I/II_large"/>
</dbReference>
<dbReference type="GO" id="GO:0006520">
    <property type="term" value="P:amino acid metabolic process"/>
    <property type="evidence" value="ECO:0007669"/>
    <property type="project" value="InterPro"/>
</dbReference>
<name>A0A4R4V3Z6_9ACTN</name>
<dbReference type="CDD" id="cd00609">
    <property type="entry name" value="AAT_like"/>
    <property type="match status" value="1"/>
</dbReference>
<evidence type="ECO:0000256" key="6">
    <source>
        <dbReference type="RuleBase" id="RU000481"/>
    </source>
</evidence>
<dbReference type="Proteomes" id="UP000295258">
    <property type="component" value="Unassembled WGS sequence"/>
</dbReference>
<evidence type="ECO:0000313" key="9">
    <source>
        <dbReference type="EMBL" id="TDC96113.1"/>
    </source>
</evidence>
<dbReference type="GO" id="GO:0008483">
    <property type="term" value="F:transaminase activity"/>
    <property type="evidence" value="ECO:0007669"/>
    <property type="project" value="UniProtKB-KW"/>
</dbReference>
<dbReference type="Pfam" id="PF00155">
    <property type="entry name" value="Aminotran_1_2"/>
    <property type="match status" value="1"/>
</dbReference>